<dbReference type="Proteomes" id="UP000008312">
    <property type="component" value="Unassembled WGS sequence"/>
</dbReference>
<accession>D8M446</accession>
<name>D8M446_BLAHO</name>
<protein>
    <submittedName>
        <fullName evidence="1">Uncharacterized protein</fullName>
    </submittedName>
</protein>
<dbReference type="GeneID" id="24919594"/>
<reference evidence="1" key="1">
    <citation type="submission" date="2010-02" db="EMBL/GenBank/DDBJ databases">
        <title>Sequencing and annotation of the Blastocystis hominis genome.</title>
        <authorList>
            <person name="Wincker P."/>
        </authorList>
    </citation>
    <scope>NUCLEOTIDE SEQUENCE</scope>
    <source>
        <strain evidence="1">Singapore isolate B</strain>
    </source>
</reference>
<dbReference type="RefSeq" id="XP_012896883.1">
    <property type="nucleotide sequence ID" value="XM_013041429.1"/>
</dbReference>
<organism evidence="1">
    <name type="scientific">Blastocystis hominis</name>
    <dbReference type="NCBI Taxonomy" id="12968"/>
    <lineage>
        <taxon>Eukaryota</taxon>
        <taxon>Sar</taxon>
        <taxon>Stramenopiles</taxon>
        <taxon>Bigyra</taxon>
        <taxon>Opalozoa</taxon>
        <taxon>Opalinata</taxon>
        <taxon>Blastocystidae</taxon>
        <taxon>Blastocystis</taxon>
    </lineage>
</organism>
<proteinExistence type="predicted"/>
<keyword evidence="2" id="KW-1185">Reference proteome</keyword>
<gene>
    <name evidence="1" type="ORF">GSBLH_T00002424001</name>
</gene>
<dbReference type="EMBL" id="FN668651">
    <property type="protein sequence ID" value="CBK22835.2"/>
    <property type="molecule type" value="Genomic_DNA"/>
</dbReference>
<evidence type="ECO:0000313" key="1">
    <source>
        <dbReference type="EMBL" id="CBK22835.2"/>
    </source>
</evidence>
<dbReference type="InParanoid" id="D8M446"/>
<dbReference type="AlphaFoldDB" id="D8M446"/>
<sequence>MLLKLKDIHQQIQVEGEKWFETRSDLLDGLTPFLTNVEAVHDSSEELLKMIKKVDAYTTNLEKRVHEMF</sequence>
<evidence type="ECO:0000313" key="2">
    <source>
        <dbReference type="Proteomes" id="UP000008312"/>
    </source>
</evidence>